<gene>
    <name evidence="9" type="ORF">H8792_010525</name>
</gene>
<evidence type="ECO:0000259" key="7">
    <source>
        <dbReference type="Pfam" id="PF02687"/>
    </source>
</evidence>
<evidence type="ECO:0000256" key="6">
    <source>
        <dbReference type="SAM" id="Phobius"/>
    </source>
</evidence>
<feature type="transmembrane region" description="Helical" evidence="6">
    <location>
        <begin position="387"/>
        <end position="409"/>
    </location>
</feature>
<feature type="domain" description="MacB-like periplasmic core" evidence="8">
    <location>
        <begin position="22"/>
        <end position="211"/>
    </location>
</feature>
<keyword evidence="2" id="KW-1003">Cell membrane</keyword>
<name>A0ABS0C116_9GAMM</name>
<feature type="domain" description="ABC3 transporter permease C-terminal" evidence="7">
    <location>
        <begin position="294"/>
        <end position="411"/>
    </location>
</feature>
<accession>A0ABS0C116</accession>
<comment type="subcellular location">
    <subcellularLocation>
        <location evidence="1">Cell membrane</location>
        <topology evidence="1">Multi-pass membrane protein</topology>
    </subcellularLocation>
</comment>
<dbReference type="RefSeq" id="WP_185978921.1">
    <property type="nucleotide sequence ID" value="NZ_JACBGI020000027.1"/>
</dbReference>
<dbReference type="PANTHER" id="PTHR43738:SF2">
    <property type="entry name" value="ABC TRANSPORTER PERMEASE"/>
    <property type="match status" value="1"/>
</dbReference>
<protein>
    <submittedName>
        <fullName evidence="9">ABC transporter permease</fullName>
    </submittedName>
</protein>
<evidence type="ECO:0000313" key="10">
    <source>
        <dbReference type="Proteomes" id="UP001193680"/>
    </source>
</evidence>
<evidence type="ECO:0000259" key="8">
    <source>
        <dbReference type="Pfam" id="PF12704"/>
    </source>
</evidence>
<dbReference type="PANTHER" id="PTHR43738">
    <property type="entry name" value="ABC TRANSPORTER, MEMBRANE PROTEIN"/>
    <property type="match status" value="1"/>
</dbReference>
<dbReference type="Pfam" id="PF12704">
    <property type="entry name" value="MacB_PCD"/>
    <property type="match status" value="1"/>
</dbReference>
<dbReference type="InterPro" id="IPR025857">
    <property type="entry name" value="MacB_PCD"/>
</dbReference>
<dbReference type="Pfam" id="PF02687">
    <property type="entry name" value="FtsX"/>
    <property type="match status" value="1"/>
</dbReference>
<proteinExistence type="predicted"/>
<feature type="transmembrane region" description="Helical" evidence="6">
    <location>
        <begin position="336"/>
        <end position="362"/>
    </location>
</feature>
<evidence type="ECO:0000313" key="9">
    <source>
        <dbReference type="EMBL" id="MBF6058776.1"/>
    </source>
</evidence>
<sequence>MAFSSLIRLALKSAWSRKATLILSLFSVAVSIALLIGVDQLRNHTKAHFMNSLSGTDLIVGARSGPVNLLLYSLFHLGEATHNIDYQSYLSLQKMPQIDWTIPLSLGDSHRGFQVLGTNQDLYRHYRYADKQALQFAAGKPFNDLYDVVIGSEVARRFHYSLGHKLTLAHGMNPQHAIEHKGQIFTVVGILEPTGTPIDDSLQVSLKALEAIHVGWHNGAPSGLTLTPELARKLAPQPQTLTAVLVGLKNPIMTFKVQRKINQFADEPLSAILPGATLAKFWKTLGMFEKSLWAIGALVLAAALLNILMVLLAPLNERRREIAILRALGCHAGDVFKLFAIETAALMLSASAVGIALFYGLLNLAKYSFPQVLQFMPSLPLLTTQELAGLGLLGILALALSLIPAYIAYKRSLHDGLTPKL</sequence>
<keyword evidence="4 6" id="KW-1133">Transmembrane helix</keyword>
<dbReference type="InterPro" id="IPR051125">
    <property type="entry name" value="ABC-4/HrtB_transporter"/>
</dbReference>
<evidence type="ECO:0000256" key="3">
    <source>
        <dbReference type="ARBA" id="ARBA00022692"/>
    </source>
</evidence>
<dbReference type="InterPro" id="IPR003838">
    <property type="entry name" value="ABC3_permease_C"/>
</dbReference>
<comment type="caution">
    <text evidence="9">The sequence shown here is derived from an EMBL/GenBank/DDBJ whole genome shotgun (WGS) entry which is preliminary data.</text>
</comment>
<keyword evidence="5 6" id="KW-0472">Membrane</keyword>
<keyword evidence="3 6" id="KW-0812">Transmembrane</keyword>
<evidence type="ECO:0000256" key="4">
    <source>
        <dbReference type="ARBA" id="ARBA00022989"/>
    </source>
</evidence>
<evidence type="ECO:0000256" key="2">
    <source>
        <dbReference type="ARBA" id="ARBA00022475"/>
    </source>
</evidence>
<evidence type="ECO:0000256" key="1">
    <source>
        <dbReference type="ARBA" id="ARBA00004651"/>
    </source>
</evidence>
<organism evidence="9 10">
    <name type="scientific">Thiomicrorhabdus heinhorstiae</name>
    <dbReference type="NCBI Taxonomy" id="2748010"/>
    <lineage>
        <taxon>Bacteria</taxon>
        <taxon>Pseudomonadati</taxon>
        <taxon>Pseudomonadota</taxon>
        <taxon>Gammaproteobacteria</taxon>
        <taxon>Thiotrichales</taxon>
        <taxon>Piscirickettsiaceae</taxon>
        <taxon>Thiomicrorhabdus</taxon>
    </lineage>
</organism>
<dbReference type="EMBL" id="JACBGI020000027">
    <property type="protein sequence ID" value="MBF6058776.1"/>
    <property type="molecule type" value="Genomic_DNA"/>
</dbReference>
<reference evidence="9 10" key="1">
    <citation type="submission" date="2020-11" db="EMBL/GenBank/DDBJ databases">
        <title>Sulfur oxidizing isolate from Hospital Hole Sinkhole.</title>
        <authorList>
            <person name="Scott K.M."/>
        </authorList>
    </citation>
    <scope>NUCLEOTIDE SEQUENCE [LARGE SCALE GENOMIC DNA]</scope>
    <source>
        <strain evidence="9 10">HH1</strain>
    </source>
</reference>
<keyword evidence="10" id="KW-1185">Reference proteome</keyword>
<dbReference type="Proteomes" id="UP001193680">
    <property type="component" value="Unassembled WGS sequence"/>
</dbReference>
<feature type="transmembrane region" description="Helical" evidence="6">
    <location>
        <begin position="292"/>
        <end position="315"/>
    </location>
</feature>
<evidence type="ECO:0000256" key="5">
    <source>
        <dbReference type="ARBA" id="ARBA00023136"/>
    </source>
</evidence>